<proteinExistence type="predicted"/>
<name>A0A1L7WY22_9HELO</name>
<sequence length="205" mass="23410">MALIDGYSIEGITRTNSTYINEDFYHAHDEFSSLQYYAERMATSPYARSRQSWPRNFEASLTEISQSSDNEFGRSMATIGWMKRPKALPPTYHNGHENDQEIPPSAATNSNRNTNSFTLVTLIFEYIAKIFDCPKNTSPEPSDICYTSNSRRPCRGTANIANVYKQKEISRKKAERGRSSSTASFTYPYTRPRTWHAKQKSDGTE</sequence>
<reference evidence="2 3" key="1">
    <citation type="submission" date="2016-03" db="EMBL/GenBank/DDBJ databases">
        <authorList>
            <person name="Ploux O."/>
        </authorList>
    </citation>
    <scope>NUCLEOTIDE SEQUENCE [LARGE SCALE GENOMIC DNA]</scope>
    <source>
        <strain evidence="2 3">UAMH 11012</strain>
    </source>
</reference>
<feature type="region of interest" description="Disordered" evidence="1">
    <location>
        <begin position="167"/>
        <end position="205"/>
    </location>
</feature>
<evidence type="ECO:0000256" key="1">
    <source>
        <dbReference type="SAM" id="MobiDB-lite"/>
    </source>
</evidence>
<protein>
    <submittedName>
        <fullName evidence="2">Uncharacterized protein</fullName>
    </submittedName>
</protein>
<dbReference type="EMBL" id="FJOG01000010">
    <property type="protein sequence ID" value="CZR57677.1"/>
    <property type="molecule type" value="Genomic_DNA"/>
</dbReference>
<feature type="region of interest" description="Disordered" evidence="1">
    <location>
        <begin position="87"/>
        <end position="111"/>
    </location>
</feature>
<keyword evidence="3" id="KW-1185">Reference proteome</keyword>
<feature type="compositionally biased region" description="Basic and acidic residues" evidence="1">
    <location>
        <begin position="167"/>
        <end position="178"/>
    </location>
</feature>
<dbReference type="Proteomes" id="UP000184330">
    <property type="component" value="Unassembled WGS sequence"/>
</dbReference>
<gene>
    <name evidence="2" type="ORF">PAC_07566</name>
</gene>
<dbReference type="AlphaFoldDB" id="A0A1L7WY22"/>
<organism evidence="2 3">
    <name type="scientific">Phialocephala subalpina</name>
    <dbReference type="NCBI Taxonomy" id="576137"/>
    <lineage>
        <taxon>Eukaryota</taxon>
        <taxon>Fungi</taxon>
        <taxon>Dikarya</taxon>
        <taxon>Ascomycota</taxon>
        <taxon>Pezizomycotina</taxon>
        <taxon>Leotiomycetes</taxon>
        <taxon>Helotiales</taxon>
        <taxon>Mollisiaceae</taxon>
        <taxon>Phialocephala</taxon>
        <taxon>Phialocephala fortinii species complex</taxon>
    </lineage>
</organism>
<accession>A0A1L7WY22</accession>
<evidence type="ECO:0000313" key="2">
    <source>
        <dbReference type="EMBL" id="CZR57677.1"/>
    </source>
</evidence>
<evidence type="ECO:0000313" key="3">
    <source>
        <dbReference type="Proteomes" id="UP000184330"/>
    </source>
</evidence>